<dbReference type="RefSeq" id="WP_285666882.1">
    <property type="nucleotide sequence ID" value="NZ_BSTX01000005.1"/>
</dbReference>
<dbReference type="AlphaFoldDB" id="A0A9W6WCU1"/>
<evidence type="ECO:0000313" key="2">
    <source>
        <dbReference type="Proteomes" id="UP001165079"/>
    </source>
</evidence>
<dbReference type="EMBL" id="BSTX01000005">
    <property type="protein sequence ID" value="GLZ81428.1"/>
    <property type="molecule type" value="Genomic_DNA"/>
</dbReference>
<keyword evidence="2" id="KW-1185">Reference proteome</keyword>
<sequence length="126" mass="14293">MSPADRNRANKRRGSRFEVDAMHAGRSFGLDVERTARAGAEDEGDHLVRLPAGFHIPRLHIWEAKSGALKASEFVEEAIREANHFAAHRGLDRRDVLGLAVIKRRMKSPLDSYVLTTLREMYERCP</sequence>
<dbReference type="Proteomes" id="UP001165079">
    <property type="component" value="Unassembled WGS sequence"/>
</dbReference>
<name>A0A9W6WCU1_9ACTN</name>
<protein>
    <recommendedName>
        <fullName evidence="3">Holliday junction resolvase</fullName>
    </recommendedName>
</protein>
<reference evidence="1" key="1">
    <citation type="submission" date="2023-03" db="EMBL/GenBank/DDBJ databases">
        <title>Actinorhabdospora filicis NBRC 111898.</title>
        <authorList>
            <person name="Ichikawa N."/>
            <person name="Sato H."/>
            <person name="Tonouchi N."/>
        </authorList>
    </citation>
    <scope>NUCLEOTIDE SEQUENCE</scope>
    <source>
        <strain evidence="1">NBRC 111898</strain>
    </source>
</reference>
<evidence type="ECO:0000313" key="1">
    <source>
        <dbReference type="EMBL" id="GLZ81428.1"/>
    </source>
</evidence>
<accession>A0A9W6WCU1</accession>
<gene>
    <name evidence="1" type="ORF">Afil01_62350</name>
</gene>
<organism evidence="1 2">
    <name type="scientific">Actinorhabdospora filicis</name>
    <dbReference type="NCBI Taxonomy" id="1785913"/>
    <lineage>
        <taxon>Bacteria</taxon>
        <taxon>Bacillati</taxon>
        <taxon>Actinomycetota</taxon>
        <taxon>Actinomycetes</taxon>
        <taxon>Micromonosporales</taxon>
        <taxon>Micromonosporaceae</taxon>
        <taxon>Actinorhabdospora</taxon>
    </lineage>
</organism>
<comment type="caution">
    <text evidence="1">The sequence shown here is derived from an EMBL/GenBank/DDBJ whole genome shotgun (WGS) entry which is preliminary data.</text>
</comment>
<proteinExistence type="predicted"/>
<evidence type="ECO:0008006" key="3">
    <source>
        <dbReference type="Google" id="ProtNLM"/>
    </source>
</evidence>